<evidence type="ECO:0000313" key="2">
    <source>
        <dbReference type="Proteomes" id="UP000188324"/>
    </source>
</evidence>
<keyword evidence="2" id="KW-1185">Reference proteome</keyword>
<protein>
    <submittedName>
        <fullName evidence="1">Uncharacterized protein</fullName>
    </submittedName>
</protein>
<sequence>MVVDYDDFVSSRLAELPAADPDSVGWFVDSGFLFDGGRLVLKHPSNFDRMCGTSLIVRADLLRIPDTLDDVDETFVDRALGSHIFLKNDLAAVGTPMRPVAFPGAVYRIGYSDSTSPPKAILTAYLSPGRMLRRPKQWARNVRLLRLTSSIRGEFGLPN</sequence>
<gene>
    <name evidence="1" type="ORF">RPIT_14045</name>
</gene>
<accession>A0A1Q2CI59</accession>
<reference evidence="1 2" key="1">
    <citation type="journal article" date="2016" name="Int. J. Syst. Evol. Microbiol.">
        <title>Tessaracoccus flavus sp. nov., isolated from the drainage system of a lindane-producing factory.</title>
        <authorList>
            <person name="Kumari R."/>
            <person name="Singh P."/>
            <person name="Schumann P."/>
            <person name="Lal R."/>
        </authorList>
    </citation>
    <scope>NUCLEOTIDE SEQUENCE [LARGE SCALE GENOMIC DNA]</scope>
    <source>
        <strain evidence="1 2">RP1T</strain>
    </source>
</reference>
<name>A0A1Q2CI59_9ACTN</name>
<evidence type="ECO:0000313" key="1">
    <source>
        <dbReference type="EMBL" id="AQP45784.1"/>
    </source>
</evidence>
<dbReference type="AlphaFoldDB" id="A0A1Q2CI59"/>
<dbReference type="KEGG" id="tfl:RPIT_14045"/>
<dbReference type="EMBL" id="CP019605">
    <property type="protein sequence ID" value="AQP45784.1"/>
    <property type="molecule type" value="Genomic_DNA"/>
</dbReference>
<organism evidence="1 2">
    <name type="scientific">Tessaracoccus flavus</name>
    <dbReference type="NCBI Taxonomy" id="1610493"/>
    <lineage>
        <taxon>Bacteria</taxon>
        <taxon>Bacillati</taxon>
        <taxon>Actinomycetota</taxon>
        <taxon>Actinomycetes</taxon>
        <taxon>Propionibacteriales</taxon>
        <taxon>Propionibacteriaceae</taxon>
        <taxon>Tessaracoccus</taxon>
    </lineage>
</organism>
<proteinExistence type="predicted"/>
<dbReference type="Proteomes" id="UP000188324">
    <property type="component" value="Chromosome"/>
</dbReference>
<dbReference type="STRING" id="1610493.RPIT_14045"/>